<keyword evidence="4" id="KW-1185">Reference proteome</keyword>
<accession>A0A370DEG8</accession>
<dbReference type="Proteomes" id="UP000254266">
    <property type="component" value="Unassembled WGS sequence"/>
</dbReference>
<keyword evidence="2" id="KW-0732">Signal</keyword>
<dbReference type="AlphaFoldDB" id="A0A370DEG8"/>
<evidence type="ECO:0000313" key="4">
    <source>
        <dbReference type="Proteomes" id="UP000254266"/>
    </source>
</evidence>
<evidence type="ECO:0000256" key="1">
    <source>
        <dbReference type="SAM" id="MobiDB-lite"/>
    </source>
</evidence>
<comment type="caution">
    <text evidence="3">The sequence shown here is derived from an EMBL/GenBank/DDBJ whole genome shotgun (WGS) entry which is preliminary data.</text>
</comment>
<dbReference type="EMBL" id="QFXC01000011">
    <property type="protein sequence ID" value="RDH82774.1"/>
    <property type="molecule type" value="Genomic_DNA"/>
</dbReference>
<organism evidence="3 4">
    <name type="scientific">endosymbiont of Galathealinum brachiosum</name>
    <dbReference type="NCBI Taxonomy" id="2200906"/>
    <lineage>
        <taxon>Bacteria</taxon>
        <taxon>Pseudomonadati</taxon>
        <taxon>Pseudomonadota</taxon>
        <taxon>Gammaproteobacteria</taxon>
        <taxon>sulfur-oxidizing symbionts</taxon>
    </lineage>
</organism>
<evidence type="ECO:0000256" key="2">
    <source>
        <dbReference type="SAM" id="SignalP"/>
    </source>
</evidence>
<reference evidence="3 4" key="1">
    <citation type="journal article" date="2018" name="ISME J.">
        <title>Endosymbiont genomes yield clues of tubeworm success.</title>
        <authorList>
            <person name="Li Y."/>
            <person name="Liles M.R."/>
            <person name="Halanych K.M."/>
        </authorList>
    </citation>
    <scope>NUCLEOTIDE SEQUENCE [LARGE SCALE GENOMIC DNA]</scope>
    <source>
        <strain evidence="3">A1464</strain>
    </source>
</reference>
<feature type="region of interest" description="Disordered" evidence="1">
    <location>
        <begin position="38"/>
        <end position="57"/>
    </location>
</feature>
<sequence>MKRIYLLAIALLVPMHASAIEQDSVYTWGKWSEGLKPAAGPVARVTPPPAKTPNVNFRPNENSAFLREAILTPNTIAGFSNIDASTPVISAPPTPVTLPPPPPAPFQ</sequence>
<name>A0A370DEG8_9GAMM</name>
<proteinExistence type="predicted"/>
<evidence type="ECO:0000313" key="3">
    <source>
        <dbReference type="EMBL" id="RDH82774.1"/>
    </source>
</evidence>
<protein>
    <submittedName>
        <fullName evidence="3">Uncharacterized protein</fullName>
    </submittedName>
</protein>
<feature type="chain" id="PRO_5016729814" evidence="2">
    <location>
        <begin position="20"/>
        <end position="107"/>
    </location>
</feature>
<gene>
    <name evidence="3" type="ORF">DIZ80_10890</name>
</gene>
<feature type="signal peptide" evidence="2">
    <location>
        <begin position="1"/>
        <end position="19"/>
    </location>
</feature>